<protein>
    <submittedName>
        <fullName evidence="3">UDP-glucose:(Heptosyl)LPS alpha-1,3-glucosyltransferase</fullName>
        <ecNumber evidence="3">2.4.1.-</ecNumber>
    </submittedName>
</protein>
<gene>
    <name evidence="3" type="ORF">HDG69_002003</name>
</gene>
<reference evidence="3 4" key="1">
    <citation type="submission" date="2020-05" db="EMBL/GenBank/DDBJ databases">
        <title>Genomic Encyclopedia of Type Strains, Phase III (KMG-III): the genomes of soil and plant-associated and newly described type strains.</title>
        <authorList>
            <person name="Whitman W."/>
        </authorList>
    </citation>
    <scope>NUCLEOTIDE SEQUENCE [LARGE SCALE GENOMIC DNA]</scope>
    <source>
        <strain evidence="3 4">KCTC 19046</strain>
    </source>
</reference>
<sequence>MIVVQICPEIGAGTGVGGVAADLEAAWHRAGVETRRFTLADAAGGWLPPVSTSLRGRLTLLARVVWFSTVGSVLARRYCRSVPGAVALCHNDALAGDVYVNHGILQAAMRDRGRARWRMLRNPMHLFVVARDRHRFRSRTHRLVVNLSSTEDRLLGEVYPRLATATTVVGNGVDLERFRPPTDGERSAARARLGYAPQDRVVLFVGNEHDRKGLPLVLEALAHVRGARLLVVGGDPRMVATARQRATRAGVADRCTFTGPVPDVREALHAADVFCLPSAYESFGLVYLEALATGLPVVSTPVGVVPDVVTDATGRIVPADALAVASALESVLRHGQGSFRTAAREAAERWSWDEVAARYLTVLRGLSTADGGGSR</sequence>
<keyword evidence="4" id="KW-1185">Reference proteome</keyword>
<dbReference type="RefSeq" id="WP_171783640.1">
    <property type="nucleotide sequence ID" value="NZ_BAAAML010000006.1"/>
</dbReference>
<dbReference type="PANTHER" id="PTHR12526:SF510">
    <property type="entry name" value="D-INOSITOL 3-PHOSPHATE GLYCOSYLTRANSFERASE"/>
    <property type="match status" value="1"/>
</dbReference>
<dbReference type="EC" id="2.4.1.-" evidence="3"/>
<accession>A0ABX2A684</accession>
<comment type="caution">
    <text evidence="3">The sequence shown here is derived from an EMBL/GenBank/DDBJ whole genome shotgun (WGS) entry which is preliminary data.</text>
</comment>
<evidence type="ECO:0000313" key="4">
    <source>
        <dbReference type="Proteomes" id="UP000757540"/>
    </source>
</evidence>
<dbReference type="Proteomes" id="UP000757540">
    <property type="component" value="Unassembled WGS sequence"/>
</dbReference>
<dbReference type="EMBL" id="JABEZU010000002">
    <property type="protein sequence ID" value="NOV97428.1"/>
    <property type="molecule type" value="Genomic_DNA"/>
</dbReference>
<dbReference type="CDD" id="cd03801">
    <property type="entry name" value="GT4_PimA-like"/>
    <property type="match status" value="1"/>
</dbReference>
<proteinExistence type="predicted"/>
<dbReference type="GO" id="GO:0016757">
    <property type="term" value="F:glycosyltransferase activity"/>
    <property type="evidence" value="ECO:0007669"/>
    <property type="project" value="UniProtKB-KW"/>
</dbReference>
<evidence type="ECO:0000256" key="1">
    <source>
        <dbReference type="ARBA" id="ARBA00022676"/>
    </source>
</evidence>
<dbReference type="PANTHER" id="PTHR12526">
    <property type="entry name" value="GLYCOSYLTRANSFERASE"/>
    <property type="match status" value="1"/>
</dbReference>
<dbReference type="Pfam" id="PF13692">
    <property type="entry name" value="Glyco_trans_1_4"/>
    <property type="match status" value="1"/>
</dbReference>
<evidence type="ECO:0000256" key="2">
    <source>
        <dbReference type="ARBA" id="ARBA00022679"/>
    </source>
</evidence>
<keyword evidence="2 3" id="KW-0808">Transferase</keyword>
<organism evidence="3 4">
    <name type="scientific">Isoptericola halotolerans</name>
    <dbReference type="NCBI Taxonomy" id="300560"/>
    <lineage>
        <taxon>Bacteria</taxon>
        <taxon>Bacillati</taxon>
        <taxon>Actinomycetota</taxon>
        <taxon>Actinomycetes</taxon>
        <taxon>Micrococcales</taxon>
        <taxon>Promicromonosporaceae</taxon>
        <taxon>Isoptericola</taxon>
    </lineage>
</organism>
<dbReference type="SUPFAM" id="SSF53756">
    <property type="entry name" value="UDP-Glycosyltransferase/glycogen phosphorylase"/>
    <property type="match status" value="1"/>
</dbReference>
<keyword evidence="1 3" id="KW-0328">Glycosyltransferase</keyword>
<dbReference type="Gene3D" id="3.40.50.2000">
    <property type="entry name" value="Glycogen Phosphorylase B"/>
    <property type="match status" value="2"/>
</dbReference>
<name>A0ABX2A684_9MICO</name>
<evidence type="ECO:0000313" key="3">
    <source>
        <dbReference type="EMBL" id="NOV97428.1"/>
    </source>
</evidence>